<evidence type="ECO:0000256" key="3">
    <source>
        <dbReference type="ARBA" id="ARBA00008072"/>
    </source>
</evidence>
<evidence type="ECO:0000259" key="10">
    <source>
        <dbReference type="SMART" id="SM00829"/>
    </source>
</evidence>
<feature type="region of interest" description="Disordered" evidence="9">
    <location>
        <begin position="1"/>
        <end position="29"/>
    </location>
</feature>
<gene>
    <name evidence="11" type="ORF">B0T11DRAFT_294214</name>
</gene>
<sequence length="375" mass="39806">MSQTITASVLHGPQDLHTESRSIDPPSEGELQVSVKATGICGSDLHYYKHYRNGDILIREPMSLGHESAGIVEAVGSGVTGFQPGDRVALEVGLSCKTCKLCQAGKYNLCPQMRFRGSAKAFPHFQGTLQGRINHPASMCFKLPENVSTEEGALLEPLSVAIHAVRRAKLSPGARALVIGAGAVGLLVAAMLRVEKASSVTIADIESARVEFATANGFADNAVVVPRKRPENDTSEAKLALAQETSTLFRGGESGEQFDVVFECTGVEACVQAGIYSAAAAGRLMIIGMGTPVQTLPLLAAALREVDIVGVFRYANTYQYGVDLLAKREAVGLPDIKKLVTHRFAGFENAPNAFATASRPADDQGQLVIKVVIET</sequence>
<evidence type="ECO:0000256" key="6">
    <source>
        <dbReference type="ARBA" id="ARBA00023002"/>
    </source>
</evidence>
<keyword evidence="4 8" id="KW-0479">Metal-binding</keyword>
<evidence type="ECO:0000256" key="5">
    <source>
        <dbReference type="ARBA" id="ARBA00022833"/>
    </source>
</evidence>
<keyword evidence="12" id="KW-1185">Reference proteome</keyword>
<evidence type="ECO:0000256" key="9">
    <source>
        <dbReference type="SAM" id="MobiDB-lite"/>
    </source>
</evidence>
<comment type="caution">
    <text evidence="11">The sequence shown here is derived from an EMBL/GenBank/DDBJ whole genome shotgun (WGS) entry which is preliminary data.</text>
</comment>
<dbReference type="PANTHER" id="PTHR43161:SF25">
    <property type="entry name" value="ALCOHOL DEHYDROGENASE, PUTATIVE (AFU_ORTHOLOGUE AFUA_1G14390)-RELATED"/>
    <property type="match status" value="1"/>
</dbReference>
<keyword evidence="5 8" id="KW-0862">Zinc</keyword>
<comment type="pathway">
    <text evidence="2">Carbohydrate degradation.</text>
</comment>
<evidence type="ECO:0000313" key="11">
    <source>
        <dbReference type="EMBL" id="KAH7376765.1"/>
    </source>
</evidence>
<dbReference type="SMART" id="SM00829">
    <property type="entry name" value="PKS_ER"/>
    <property type="match status" value="1"/>
</dbReference>
<feature type="domain" description="Enoyl reductase (ER)" evidence="10">
    <location>
        <begin position="12"/>
        <end position="373"/>
    </location>
</feature>
<dbReference type="Pfam" id="PF00107">
    <property type="entry name" value="ADH_zinc_N"/>
    <property type="match status" value="1"/>
</dbReference>
<dbReference type="OrthoDB" id="5363962at2759"/>
<dbReference type="InterPro" id="IPR020843">
    <property type="entry name" value="ER"/>
</dbReference>
<reference evidence="11" key="1">
    <citation type="journal article" date="2021" name="Nat. Commun.">
        <title>Genetic determinants of endophytism in the Arabidopsis root mycobiome.</title>
        <authorList>
            <person name="Mesny F."/>
            <person name="Miyauchi S."/>
            <person name="Thiergart T."/>
            <person name="Pickel B."/>
            <person name="Atanasova L."/>
            <person name="Karlsson M."/>
            <person name="Huettel B."/>
            <person name="Barry K.W."/>
            <person name="Haridas S."/>
            <person name="Chen C."/>
            <person name="Bauer D."/>
            <person name="Andreopoulos W."/>
            <person name="Pangilinan J."/>
            <person name="LaButti K."/>
            <person name="Riley R."/>
            <person name="Lipzen A."/>
            <person name="Clum A."/>
            <person name="Drula E."/>
            <person name="Henrissat B."/>
            <person name="Kohler A."/>
            <person name="Grigoriev I.V."/>
            <person name="Martin F.M."/>
            <person name="Hacquard S."/>
        </authorList>
    </citation>
    <scope>NUCLEOTIDE SEQUENCE</scope>
    <source>
        <strain evidence="11">MPI-CAGE-AT-0016</strain>
    </source>
</reference>
<protein>
    <submittedName>
        <fullName evidence="11">Chaperonin 10-like protein</fullName>
    </submittedName>
</protein>
<dbReference type="InterPro" id="IPR011032">
    <property type="entry name" value="GroES-like_sf"/>
</dbReference>
<dbReference type="PROSITE" id="PS00059">
    <property type="entry name" value="ADH_ZINC"/>
    <property type="match status" value="1"/>
</dbReference>
<dbReference type="InterPro" id="IPR013154">
    <property type="entry name" value="ADH-like_N"/>
</dbReference>
<evidence type="ECO:0000256" key="1">
    <source>
        <dbReference type="ARBA" id="ARBA00001947"/>
    </source>
</evidence>
<evidence type="ECO:0000256" key="2">
    <source>
        <dbReference type="ARBA" id="ARBA00004921"/>
    </source>
</evidence>
<dbReference type="Proteomes" id="UP000813385">
    <property type="component" value="Unassembled WGS sequence"/>
</dbReference>
<organism evidence="11 12">
    <name type="scientific">Plectosphaerella cucumerina</name>
    <dbReference type="NCBI Taxonomy" id="40658"/>
    <lineage>
        <taxon>Eukaryota</taxon>
        <taxon>Fungi</taxon>
        <taxon>Dikarya</taxon>
        <taxon>Ascomycota</taxon>
        <taxon>Pezizomycotina</taxon>
        <taxon>Sordariomycetes</taxon>
        <taxon>Hypocreomycetidae</taxon>
        <taxon>Glomerellales</taxon>
        <taxon>Plectosphaerellaceae</taxon>
        <taxon>Plectosphaerella</taxon>
    </lineage>
</organism>
<dbReference type="EMBL" id="JAGPXD010000001">
    <property type="protein sequence ID" value="KAH7376765.1"/>
    <property type="molecule type" value="Genomic_DNA"/>
</dbReference>
<name>A0A8K0TRF7_9PEZI</name>
<dbReference type="InterPro" id="IPR045306">
    <property type="entry name" value="SDH-like"/>
</dbReference>
<dbReference type="InterPro" id="IPR013149">
    <property type="entry name" value="ADH-like_C"/>
</dbReference>
<dbReference type="Gene3D" id="3.40.50.720">
    <property type="entry name" value="NAD(P)-binding Rossmann-like Domain"/>
    <property type="match status" value="1"/>
</dbReference>
<dbReference type="GO" id="GO:0008270">
    <property type="term" value="F:zinc ion binding"/>
    <property type="evidence" value="ECO:0007669"/>
    <property type="project" value="InterPro"/>
</dbReference>
<dbReference type="InterPro" id="IPR002328">
    <property type="entry name" value="ADH_Zn_CS"/>
</dbReference>
<dbReference type="GO" id="GO:0003939">
    <property type="term" value="F:L-iditol 2-dehydrogenase (NAD+) activity"/>
    <property type="evidence" value="ECO:0007669"/>
    <property type="project" value="TreeGrafter"/>
</dbReference>
<comment type="similarity">
    <text evidence="3 8">Belongs to the zinc-containing alcohol dehydrogenase family.</text>
</comment>
<evidence type="ECO:0000256" key="4">
    <source>
        <dbReference type="ARBA" id="ARBA00022723"/>
    </source>
</evidence>
<keyword evidence="7" id="KW-0520">NAD</keyword>
<dbReference type="Gene3D" id="3.90.180.10">
    <property type="entry name" value="Medium-chain alcohol dehydrogenases, catalytic domain"/>
    <property type="match status" value="1"/>
</dbReference>
<dbReference type="SUPFAM" id="SSF51735">
    <property type="entry name" value="NAD(P)-binding Rossmann-fold domains"/>
    <property type="match status" value="1"/>
</dbReference>
<dbReference type="CDD" id="cd05285">
    <property type="entry name" value="sorbitol_DH"/>
    <property type="match status" value="1"/>
</dbReference>
<dbReference type="AlphaFoldDB" id="A0A8K0TRF7"/>
<dbReference type="PANTHER" id="PTHR43161">
    <property type="entry name" value="SORBITOL DEHYDROGENASE"/>
    <property type="match status" value="1"/>
</dbReference>
<evidence type="ECO:0000313" key="12">
    <source>
        <dbReference type="Proteomes" id="UP000813385"/>
    </source>
</evidence>
<dbReference type="InterPro" id="IPR036291">
    <property type="entry name" value="NAD(P)-bd_dom_sf"/>
</dbReference>
<comment type="cofactor">
    <cofactor evidence="1 8">
        <name>Zn(2+)</name>
        <dbReference type="ChEBI" id="CHEBI:29105"/>
    </cofactor>
</comment>
<dbReference type="Pfam" id="PF08240">
    <property type="entry name" value="ADH_N"/>
    <property type="match status" value="1"/>
</dbReference>
<keyword evidence="6" id="KW-0560">Oxidoreductase</keyword>
<dbReference type="GO" id="GO:0006062">
    <property type="term" value="P:sorbitol catabolic process"/>
    <property type="evidence" value="ECO:0007669"/>
    <property type="project" value="TreeGrafter"/>
</dbReference>
<evidence type="ECO:0000256" key="8">
    <source>
        <dbReference type="RuleBase" id="RU361277"/>
    </source>
</evidence>
<accession>A0A8K0TRF7</accession>
<evidence type="ECO:0000256" key="7">
    <source>
        <dbReference type="ARBA" id="ARBA00023027"/>
    </source>
</evidence>
<dbReference type="SUPFAM" id="SSF50129">
    <property type="entry name" value="GroES-like"/>
    <property type="match status" value="1"/>
</dbReference>
<proteinExistence type="inferred from homology"/>